<feature type="region of interest" description="Disordered" evidence="1">
    <location>
        <begin position="397"/>
        <end position="471"/>
    </location>
</feature>
<dbReference type="Proteomes" id="UP001063166">
    <property type="component" value="Unassembled WGS sequence"/>
</dbReference>
<feature type="region of interest" description="Disordered" evidence="1">
    <location>
        <begin position="1"/>
        <end position="65"/>
    </location>
</feature>
<dbReference type="InterPro" id="IPR054708">
    <property type="entry name" value="MTPAP-like_central"/>
</dbReference>
<dbReference type="PANTHER" id="PTHR23092">
    <property type="entry name" value="POLY(A) RNA POLYMERASE"/>
    <property type="match status" value="1"/>
</dbReference>
<dbReference type="GO" id="GO:1990817">
    <property type="term" value="F:poly(A) RNA polymerase activity"/>
    <property type="evidence" value="ECO:0007669"/>
    <property type="project" value="UniProtKB-EC"/>
</dbReference>
<accession>A0A9P3UQ99</accession>
<dbReference type="Gene3D" id="3.30.460.10">
    <property type="entry name" value="Beta Polymerase, domain 2"/>
    <property type="match status" value="1"/>
</dbReference>
<sequence length="471" mass="52164">MKDPPSSASHREARRRSHSSRPYADSSSSKGEGPSSRRSRSERKGSPRRAKSASKTPPGPDEANVHAPWLELLPKGKTYNAVEHRLHYEILAYLSYMEQTPKERQTREAVMAEIRRVVHERFRNAEVNVFGSTATGLSLPTSDIDIVLMIPHIQDVRQALFQLSAKFKTSGLTSNVFVNHRAPVPIIILTLREEYGPISVDIGINNPAGMEGLDVMKGYLKRMPALRPLILVIKGFLRQRKLNDASKGGLGSYPLACLCIHFLQTNPGKRPQEYIDKPFETESLGFLLTDFMFYYGFEFPHATSCISVYHGKLIPKPEPSDMLCVRCPRNPENNISKSIHKAEAFLRIFKEAYATILQLNLADQNMLGQIVAVNQKFLDERALMSGTRDVVQQLPALNSAHPPLNGSGSHTYPCPPSNHQPQPHPLPRRPSSSGTHHHGGLRTVRVKTGAGAGAGRPHALPAKPNPSGSRS</sequence>
<dbReference type="PANTHER" id="PTHR23092:SF15">
    <property type="entry name" value="INACTIVE NON-CANONICAL POLY(A) RNA POLYMERASE PROTEIN TRF4-2-RELATED"/>
    <property type="match status" value="1"/>
</dbReference>
<dbReference type="GO" id="GO:0031123">
    <property type="term" value="P:RNA 3'-end processing"/>
    <property type="evidence" value="ECO:0007669"/>
    <property type="project" value="TreeGrafter"/>
</dbReference>
<dbReference type="GO" id="GO:0046872">
    <property type="term" value="F:metal ion binding"/>
    <property type="evidence" value="ECO:0007669"/>
    <property type="project" value="UniProtKB-KW"/>
</dbReference>
<reference evidence="3" key="1">
    <citation type="submission" date="2022-07" db="EMBL/GenBank/DDBJ databases">
        <title>The genome of Lyophyllum shimeji provides insight into the initial evolution of ectomycorrhizal fungal genome.</title>
        <authorList>
            <person name="Kobayashi Y."/>
            <person name="Shibata T."/>
            <person name="Hirakawa H."/>
            <person name="Shigenobu S."/>
            <person name="Nishiyama T."/>
            <person name="Yamada A."/>
            <person name="Hasebe M."/>
            <person name="Kawaguchi M."/>
        </authorList>
    </citation>
    <scope>NUCLEOTIDE SEQUENCE</scope>
    <source>
        <strain evidence="3">AT787</strain>
    </source>
</reference>
<feature type="domain" description="Poly(A) RNA polymerase mitochondrial-like central palm" evidence="2">
    <location>
        <begin position="88"/>
        <end position="217"/>
    </location>
</feature>
<name>A0A9P3UQ99_LYOSH</name>
<organism evidence="3 4">
    <name type="scientific">Lyophyllum shimeji</name>
    <name type="common">Hon-shimeji</name>
    <name type="synonym">Tricholoma shimeji</name>
    <dbReference type="NCBI Taxonomy" id="47721"/>
    <lineage>
        <taxon>Eukaryota</taxon>
        <taxon>Fungi</taxon>
        <taxon>Dikarya</taxon>
        <taxon>Basidiomycota</taxon>
        <taxon>Agaricomycotina</taxon>
        <taxon>Agaricomycetes</taxon>
        <taxon>Agaricomycetidae</taxon>
        <taxon>Agaricales</taxon>
        <taxon>Tricholomatineae</taxon>
        <taxon>Lyophyllaceae</taxon>
        <taxon>Lyophyllum</taxon>
    </lineage>
</organism>
<dbReference type="InterPro" id="IPR043519">
    <property type="entry name" value="NT_sf"/>
</dbReference>
<dbReference type="SUPFAM" id="SSF81301">
    <property type="entry name" value="Nucleotidyltransferase"/>
    <property type="match status" value="1"/>
</dbReference>
<feature type="compositionally biased region" description="Low complexity" evidence="1">
    <location>
        <begin position="26"/>
        <end position="36"/>
    </location>
</feature>
<comment type="caution">
    <text evidence="3">The sequence shown here is derived from an EMBL/GenBank/DDBJ whole genome shotgun (WGS) entry which is preliminary data.</text>
</comment>
<feature type="compositionally biased region" description="Basic residues" evidence="1">
    <location>
        <begin position="37"/>
        <end position="52"/>
    </location>
</feature>
<dbReference type="OrthoDB" id="273917at2759"/>
<dbReference type="GO" id="GO:0003729">
    <property type="term" value="F:mRNA binding"/>
    <property type="evidence" value="ECO:0007669"/>
    <property type="project" value="TreeGrafter"/>
</dbReference>
<feature type="compositionally biased region" description="Pro residues" evidence="1">
    <location>
        <begin position="413"/>
        <end position="425"/>
    </location>
</feature>
<protein>
    <submittedName>
        <fullName evidence="3">Cid1 family poly A polymerase</fullName>
    </submittedName>
</protein>
<dbReference type="Pfam" id="PF22600">
    <property type="entry name" value="MTPAP-like_central"/>
    <property type="match status" value="1"/>
</dbReference>
<dbReference type="EMBL" id="BRPK01000014">
    <property type="protein sequence ID" value="GLB43674.1"/>
    <property type="molecule type" value="Genomic_DNA"/>
</dbReference>
<dbReference type="Gene3D" id="1.10.1410.10">
    <property type="match status" value="1"/>
</dbReference>
<dbReference type="GO" id="GO:0010605">
    <property type="term" value="P:negative regulation of macromolecule metabolic process"/>
    <property type="evidence" value="ECO:0007669"/>
    <property type="project" value="UniProtKB-ARBA"/>
</dbReference>
<keyword evidence="4" id="KW-1185">Reference proteome</keyword>
<evidence type="ECO:0000256" key="1">
    <source>
        <dbReference type="SAM" id="MobiDB-lite"/>
    </source>
</evidence>
<dbReference type="GO" id="GO:0043634">
    <property type="term" value="P:polyadenylation-dependent ncRNA catabolic process"/>
    <property type="evidence" value="ECO:0007669"/>
    <property type="project" value="TreeGrafter"/>
</dbReference>
<evidence type="ECO:0000313" key="3">
    <source>
        <dbReference type="EMBL" id="GLB43674.1"/>
    </source>
</evidence>
<dbReference type="CDD" id="cd05402">
    <property type="entry name" value="NT_PAP_TUTase"/>
    <property type="match status" value="1"/>
</dbReference>
<gene>
    <name evidence="3" type="ORF">LshimejAT787_1401860</name>
</gene>
<evidence type="ECO:0000259" key="2">
    <source>
        <dbReference type="Pfam" id="PF22600"/>
    </source>
</evidence>
<dbReference type="InterPro" id="IPR045862">
    <property type="entry name" value="Trf4-like"/>
</dbReference>
<dbReference type="SUPFAM" id="SSF81631">
    <property type="entry name" value="PAP/OAS1 substrate-binding domain"/>
    <property type="match status" value="1"/>
</dbReference>
<proteinExistence type="predicted"/>
<dbReference type="AlphaFoldDB" id="A0A9P3UQ99"/>
<dbReference type="GO" id="GO:0005730">
    <property type="term" value="C:nucleolus"/>
    <property type="evidence" value="ECO:0007669"/>
    <property type="project" value="TreeGrafter"/>
</dbReference>
<evidence type="ECO:0000313" key="4">
    <source>
        <dbReference type="Proteomes" id="UP001063166"/>
    </source>
</evidence>
<dbReference type="GO" id="GO:0031499">
    <property type="term" value="C:TRAMP complex"/>
    <property type="evidence" value="ECO:0007669"/>
    <property type="project" value="TreeGrafter"/>
</dbReference>